<evidence type="ECO:0000313" key="3">
    <source>
        <dbReference type="Proteomes" id="UP000003861"/>
    </source>
</evidence>
<sequence length="128" mass="14207">MITTISPQNEEADITIMGASDFQVNDGQITVWFPRGARIDRLEIEGDIQSAISERFSPNEAVEKAFGYTVNNLIIVRSRGYTIRHDAIAAEFEASDLEEDEDYEIVTTENHGEKPQVAEKSGVTVQAS</sequence>
<dbReference type="EMBL" id="AFNT02000044">
    <property type="protein sequence ID" value="ERJ05092.1"/>
    <property type="molecule type" value="Genomic_DNA"/>
</dbReference>
<comment type="caution">
    <text evidence="2">The sequence shown here is derived from an EMBL/GenBank/DDBJ whole genome shotgun (WGS) entry which is preliminary data.</text>
</comment>
<name>U2DGF0_9EURY</name>
<protein>
    <submittedName>
        <fullName evidence="2">Uncharacterized protein</fullName>
    </submittedName>
</protein>
<dbReference type="AlphaFoldDB" id="U2DGF0"/>
<organism evidence="2 3">
    <name type="scientific">Halorhabdus tiamatea SARL4B</name>
    <dbReference type="NCBI Taxonomy" id="1033806"/>
    <lineage>
        <taxon>Archaea</taxon>
        <taxon>Methanobacteriati</taxon>
        <taxon>Methanobacteriota</taxon>
        <taxon>Stenosarchaea group</taxon>
        <taxon>Halobacteria</taxon>
        <taxon>Halobacteriales</taxon>
        <taxon>Haloarculaceae</taxon>
        <taxon>Halorhabdus</taxon>
    </lineage>
</organism>
<accession>U2DGF0</accession>
<evidence type="ECO:0000313" key="2">
    <source>
        <dbReference type="EMBL" id="ERJ05092.1"/>
    </source>
</evidence>
<dbReference type="Proteomes" id="UP000003861">
    <property type="component" value="Unassembled WGS sequence"/>
</dbReference>
<evidence type="ECO:0000256" key="1">
    <source>
        <dbReference type="SAM" id="MobiDB-lite"/>
    </source>
</evidence>
<dbReference type="RefSeq" id="WP_008526581.1">
    <property type="nucleotide sequence ID" value="NZ_AFNT02000044.1"/>
</dbReference>
<reference evidence="2 3" key="1">
    <citation type="journal article" date="2011" name="J. Bacteriol.">
        <title>Genome sequence of Halorhabdus tiamatea, the first archaeon isolated from a deep-sea anoxic brine lake.</title>
        <authorList>
            <person name="Antunes A."/>
            <person name="Alam I."/>
            <person name="Bajic V.B."/>
            <person name="Stingl U."/>
        </authorList>
    </citation>
    <scope>NUCLEOTIDE SEQUENCE [LARGE SCALE GENOMIC DNA]</scope>
    <source>
        <strain evidence="2 3">SARL4B</strain>
    </source>
</reference>
<proteinExistence type="predicted"/>
<reference evidence="2 3" key="2">
    <citation type="journal article" date="2013" name="PLoS ONE">
        <title>INDIGO - INtegrated Data Warehouse of MIcrobial GenOmes with Examples from the Red Sea Extremophiles.</title>
        <authorList>
            <person name="Alam I."/>
            <person name="Antunes A."/>
            <person name="Kamau A.A."/>
            <person name="Ba Alawi W."/>
            <person name="Kalkatawi M."/>
            <person name="Stingl U."/>
            <person name="Bajic V.B."/>
        </authorList>
    </citation>
    <scope>NUCLEOTIDE SEQUENCE [LARGE SCALE GENOMIC DNA]</scope>
    <source>
        <strain evidence="2 3">SARL4B</strain>
    </source>
</reference>
<feature type="region of interest" description="Disordered" evidence="1">
    <location>
        <begin position="107"/>
        <end position="128"/>
    </location>
</feature>
<gene>
    <name evidence="2" type="ORF">HLRTI_002891</name>
</gene>